<dbReference type="InterPro" id="IPR001466">
    <property type="entry name" value="Beta-lactam-related"/>
</dbReference>
<dbReference type="MEROPS" id="S12.006"/>
<dbReference type="eggNOG" id="COG1680">
    <property type="taxonomic scope" value="Bacteria"/>
</dbReference>
<evidence type="ECO:0000256" key="1">
    <source>
        <dbReference type="ARBA" id="ARBA00001526"/>
    </source>
</evidence>
<dbReference type="HOGENOM" id="CLU_020027_10_0_5"/>
<dbReference type="EMBL" id="CP002026">
    <property type="protein sequence ID" value="ADH91736.1"/>
    <property type="molecule type" value="Genomic_DNA"/>
</dbReference>
<dbReference type="Pfam" id="PF00144">
    <property type="entry name" value="Beta-lactamase"/>
    <property type="match status" value="1"/>
</dbReference>
<dbReference type="KEGG" id="sno:Snov_4480"/>
<evidence type="ECO:0000313" key="9">
    <source>
        <dbReference type="EMBL" id="ADH91736.1"/>
    </source>
</evidence>
<dbReference type="Gene3D" id="3.40.710.10">
    <property type="entry name" value="DD-peptidase/beta-lactamase superfamily"/>
    <property type="match status" value="1"/>
</dbReference>
<dbReference type="STRING" id="639283.Snov_4480"/>
<evidence type="ECO:0000313" key="10">
    <source>
        <dbReference type="Proteomes" id="UP000006633"/>
    </source>
</evidence>
<evidence type="ECO:0000259" key="8">
    <source>
        <dbReference type="Pfam" id="PF00144"/>
    </source>
</evidence>
<organism evidence="9 10">
    <name type="scientific">Ancylobacter novellus (strain ATCC 8093 / DSM 506 / JCM 20403 / CCM 1077 / IAM 12100 / NBRC 12443 / NCIMB 10456)</name>
    <name type="common">Starkeya novella</name>
    <dbReference type="NCBI Taxonomy" id="639283"/>
    <lineage>
        <taxon>Bacteria</taxon>
        <taxon>Pseudomonadati</taxon>
        <taxon>Pseudomonadota</taxon>
        <taxon>Alphaproteobacteria</taxon>
        <taxon>Hyphomicrobiales</taxon>
        <taxon>Xanthobacteraceae</taxon>
        <taxon>Ancylobacter</taxon>
    </lineage>
</organism>
<dbReference type="PANTHER" id="PTHR46825:SF8">
    <property type="entry name" value="BETA-LACTAMASE-RELATED"/>
    <property type="match status" value="1"/>
</dbReference>
<reference evidence="9 10" key="1">
    <citation type="journal article" date="2012" name="Stand. Genomic Sci.">
        <title>Complete genome sequence of the facultatively chemolithoautotrophic and methylotrophic alpha Proteobacterium Starkeya novella type strain (ATCC 8093(T)).</title>
        <authorList>
            <person name="Kappler U."/>
            <person name="Davenport K."/>
            <person name="Beatson S."/>
            <person name="Lucas S."/>
            <person name="Lapidus A."/>
            <person name="Copeland A."/>
            <person name="Berry K.W."/>
            <person name="Glavina Del Rio T."/>
            <person name="Hammon N."/>
            <person name="Dalin E."/>
            <person name="Tice H."/>
            <person name="Pitluck S."/>
            <person name="Richardson P."/>
            <person name="Bruce D."/>
            <person name="Goodwin L.A."/>
            <person name="Han C."/>
            <person name="Tapia R."/>
            <person name="Detter J.C."/>
            <person name="Chang Y.J."/>
            <person name="Jeffries C.D."/>
            <person name="Land M."/>
            <person name="Hauser L."/>
            <person name="Kyrpides N.C."/>
            <person name="Goker M."/>
            <person name="Ivanova N."/>
            <person name="Klenk H.P."/>
            <person name="Woyke T."/>
        </authorList>
    </citation>
    <scope>NUCLEOTIDE SEQUENCE [LARGE SCALE GENOMIC DNA]</scope>
    <source>
        <strain evidence="10">ATCC 8093 / DSM 506 / JCM 20403 / CCM 1077 / IAM 12100 / NBRC 12443 / NCIMB 10456</strain>
    </source>
</reference>
<dbReference type="AlphaFoldDB" id="D7A3V9"/>
<keyword evidence="7" id="KW-0732">Signal</keyword>
<keyword evidence="10" id="KW-1185">Reference proteome</keyword>
<dbReference type="EC" id="3.5.2.6" evidence="3 6"/>
<comment type="similarity">
    <text evidence="2 6">Belongs to the class-C beta-lactamase family.</text>
</comment>
<feature type="domain" description="Beta-lactamase-related" evidence="8">
    <location>
        <begin position="34"/>
        <end position="380"/>
    </location>
</feature>
<sequence length="384" mass="40884">MTDLSRRALLALGAALPLSSLARAADDDFQRRAADIFPPLMKAHDIPGLVVGLSREGRHDFFAAGLTARKGGKPVDADTLFELGSVSKTFNVALAALASERGRLALDKPLAEVLPRFKGTAFGALTPINLATHATGGMPLQVPDGVKTDAALMDWLAAWKPAAPPQTRRAYSNISIGMLGRVTASALGTSYTEAAQGTLFPMLGLKGTFIDVPAAARARYAQGYNRANKPVRVTPGLLDAEAYGVKSCARDMLRFLDAHLGTVEVPAELSRALALTRTGYFETARYVQDMVWEQYPWPVGLDRLIAGNSMDMATKPQPITRLAPPLPPQQAVFINKTGSTAGFGAYAVMLPAQRTGLVILANRGYPNGERAKAAYGLIEALAGR</sequence>
<accession>D7A3V9</accession>
<dbReference type="InterPro" id="IPR001586">
    <property type="entry name" value="Beta-lactam_class-C_AS"/>
</dbReference>
<evidence type="ECO:0000256" key="6">
    <source>
        <dbReference type="RuleBase" id="RU361140"/>
    </source>
</evidence>
<gene>
    <name evidence="9" type="ordered locus">Snov_4480</name>
</gene>
<evidence type="ECO:0000256" key="2">
    <source>
        <dbReference type="ARBA" id="ARBA00007840"/>
    </source>
</evidence>
<dbReference type="InterPro" id="IPR058136">
    <property type="entry name" value="AmpC"/>
</dbReference>
<keyword evidence="5 6" id="KW-0046">Antibiotic resistance</keyword>
<proteinExistence type="inferred from homology"/>
<evidence type="ECO:0000256" key="7">
    <source>
        <dbReference type="SAM" id="SignalP"/>
    </source>
</evidence>
<dbReference type="Proteomes" id="UP000006633">
    <property type="component" value="Chromosome"/>
</dbReference>
<name>D7A3V9_ANCN5</name>
<dbReference type="GO" id="GO:0008800">
    <property type="term" value="F:beta-lactamase activity"/>
    <property type="evidence" value="ECO:0007669"/>
    <property type="project" value="UniProtKB-UniRule"/>
</dbReference>
<feature type="chain" id="PRO_5003092437" description="Beta-lactamase" evidence="7">
    <location>
        <begin position="25"/>
        <end position="384"/>
    </location>
</feature>
<protein>
    <recommendedName>
        <fullName evidence="3 6">Beta-lactamase</fullName>
        <ecNumber evidence="3 6">3.5.2.6</ecNumber>
    </recommendedName>
</protein>
<dbReference type="PANTHER" id="PTHR46825">
    <property type="entry name" value="D-ALANYL-D-ALANINE-CARBOXYPEPTIDASE/ENDOPEPTIDASE AMPH"/>
    <property type="match status" value="1"/>
</dbReference>
<evidence type="ECO:0000256" key="4">
    <source>
        <dbReference type="ARBA" id="ARBA00022801"/>
    </source>
</evidence>
<evidence type="ECO:0000256" key="3">
    <source>
        <dbReference type="ARBA" id="ARBA00012865"/>
    </source>
</evidence>
<keyword evidence="4 6" id="KW-0378">Hydrolase</keyword>
<dbReference type="NCBIfam" id="NF033085">
    <property type="entry name" value="bla_class_C"/>
    <property type="match status" value="1"/>
</dbReference>
<dbReference type="InterPro" id="IPR050491">
    <property type="entry name" value="AmpC-like"/>
</dbReference>
<dbReference type="OrthoDB" id="5377431at2"/>
<dbReference type="PROSITE" id="PS00336">
    <property type="entry name" value="BETA_LACTAMASE_C"/>
    <property type="match status" value="1"/>
</dbReference>
<dbReference type="SUPFAM" id="SSF56601">
    <property type="entry name" value="beta-lactamase/transpeptidase-like"/>
    <property type="match status" value="1"/>
</dbReference>
<dbReference type="GO" id="GO:0030288">
    <property type="term" value="C:outer membrane-bounded periplasmic space"/>
    <property type="evidence" value="ECO:0007669"/>
    <property type="project" value="InterPro"/>
</dbReference>
<evidence type="ECO:0000256" key="5">
    <source>
        <dbReference type="ARBA" id="ARBA00023251"/>
    </source>
</evidence>
<dbReference type="RefSeq" id="WP_013169234.1">
    <property type="nucleotide sequence ID" value="NC_014217.1"/>
</dbReference>
<comment type="catalytic activity">
    <reaction evidence="1 6">
        <text>a beta-lactam + H2O = a substituted beta-amino acid</text>
        <dbReference type="Rhea" id="RHEA:20401"/>
        <dbReference type="ChEBI" id="CHEBI:15377"/>
        <dbReference type="ChEBI" id="CHEBI:35627"/>
        <dbReference type="ChEBI" id="CHEBI:140347"/>
        <dbReference type="EC" id="3.5.2.6"/>
    </reaction>
</comment>
<dbReference type="GO" id="GO:0017001">
    <property type="term" value="P:antibiotic catabolic process"/>
    <property type="evidence" value="ECO:0007669"/>
    <property type="project" value="InterPro"/>
</dbReference>
<dbReference type="GO" id="GO:0046677">
    <property type="term" value="P:response to antibiotic"/>
    <property type="evidence" value="ECO:0007669"/>
    <property type="project" value="UniProtKB-UniRule"/>
</dbReference>
<dbReference type="InterPro" id="IPR012338">
    <property type="entry name" value="Beta-lactam/transpept-like"/>
</dbReference>
<feature type="signal peptide" evidence="7">
    <location>
        <begin position="1"/>
        <end position="24"/>
    </location>
</feature>